<keyword evidence="6 13" id="KW-0547">Nucleotide-binding</keyword>
<feature type="binding site" evidence="13">
    <location>
        <begin position="149"/>
        <end position="152"/>
    </location>
    <ligand>
        <name>GTP</name>
        <dbReference type="ChEBI" id="CHEBI:37565"/>
        <label>1</label>
    </ligand>
</feature>
<dbReference type="InterPro" id="IPR011640">
    <property type="entry name" value="Fe2_transport_prot_B_C"/>
</dbReference>
<organism evidence="18 19">
    <name type="scientific">Hymenobacter mucosus</name>
    <dbReference type="NCBI Taxonomy" id="1411120"/>
    <lineage>
        <taxon>Bacteria</taxon>
        <taxon>Pseudomonadati</taxon>
        <taxon>Bacteroidota</taxon>
        <taxon>Cytophagia</taxon>
        <taxon>Cytophagales</taxon>
        <taxon>Hymenobacteraceae</taxon>
        <taxon>Hymenobacter</taxon>
    </lineage>
</organism>
<dbReference type="InterPro" id="IPR003373">
    <property type="entry name" value="Fe2_transport_prot-B"/>
</dbReference>
<dbReference type="InterPro" id="IPR030389">
    <property type="entry name" value="G_FEOB_dom"/>
</dbReference>
<dbReference type="InterPro" id="IPR011642">
    <property type="entry name" value="Gate_dom"/>
</dbReference>
<feature type="transmembrane region" description="Helical" evidence="15">
    <location>
        <begin position="479"/>
        <end position="500"/>
    </location>
</feature>
<dbReference type="Gene3D" id="3.40.50.300">
    <property type="entry name" value="P-loop containing nucleotide triphosphate hydrolases"/>
    <property type="match status" value="1"/>
</dbReference>
<dbReference type="CDD" id="cd01879">
    <property type="entry name" value="FeoB"/>
    <property type="match status" value="1"/>
</dbReference>
<dbReference type="GO" id="GO:0005525">
    <property type="term" value="F:GTP binding"/>
    <property type="evidence" value="ECO:0007669"/>
    <property type="project" value="UniProtKB-KW"/>
</dbReference>
<dbReference type="GO" id="GO:0046872">
    <property type="term" value="F:metal ion binding"/>
    <property type="evidence" value="ECO:0007669"/>
    <property type="project" value="UniProtKB-KW"/>
</dbReference>
<feature type="binding site" evidence="14">
    <location>
        <position position="53"/>
    </location>
    <ligand>
        <name>Mg(2+)</name>
        <dbReference type="ChEBI" id="CHEBI:18420"/>
        <label>2</label>
    </ligand>
</feature>
<feature type="transmembrane region" description="Helical" evidence="15">
    <location>
        <begin position="718"/>
        <end position="736"/>
    </location>
</feature>
<dbReference type="PROSITE" id="PS51711">
    <property type="entry name" value="G_FEOB"/>
    <property type="match status" value="1"/>
</dbReference>
<evidence type="ECO:0000256" key="12">
    <source>
        <dbReference type="NCBIfam" id="TIGR00437"/>
    </source>
</evidence>
<feature type="binding site" evidence="14">
    <location>
        <position position="49"/>
    </location>
    <ligand>
        <name>Mg(2+)</name>
        <dbReference type="ChEBI" id="CHEBI:18420"/>
        <label>2</label>
    </ligand>
</feature>
<keyword evidence="9" id="KW-0406">Ion transport</keyword>
<evidence type="ECO:0000256" key="5">
    <source>
        <dbReference type="ARBA" id="ARBA00022692"/>
    </source>
</evidence>
<feature type="binding site" evidence="13">
    <location>
        <begin position="63"/>
        <end position="67"/>
    </location>
    <ligand>
        <name>GTP</name>
        <dbReference type="ChEBI" id="CHEBI:37565"/>
        <label>1</label>
    </ligand>
</feature>
<evidence type="ECO:0000256" key="2">
    <source>
        <dbReference type="ARBA" id="ARBA00022448"/>
    </source>
</evidence>
<comment type="function">
    <text evidence="15">Probable transporter of a GTP-driven Fe(2+) uptake system.</text>
</comment>
<dbReference type="GO" id="GO:0015093">
    <property type="term" value="F:ferrous iron transmembrane transporter activity"/>
    <property type="evidence" value="ECO:0007669"/>
    <property type="project" value="UniProtKB-UniRule"/>
</dbReference>
<keyword evidence="10 13" id="KW-0342">GTP-binding</keyword>
<feature type="binding site" evidence="14">
    <location>
        <position position="52"/>
    </location>
    <ligand>
        <name>Mg(2+)</name>
        <dbReference type="ChEBI" id="CHEBI:18420"/>
        <label>2</label>
    </ligand>
</feature>
<protein>
    <recommendedName>
        <fullName evidence="12 15">Ferrous iron transport protein B</fullName>
    </recommendedName>
</protein>
<keyword evidence="3" id="KW-1003">Cell membrane</keyword>
<dbReference type="InterPro" id="IPR027417">
    <property type="entry name" value="P-loop_NTPase"/>
</dbReference>
<dbReference type="GO" id="GO:0005886">
    <property type="term" value="C:plasma membrane"/>
    <property type="evidence" value="ECO:0007669"/>
    <property type="project" value="UniProtKB-SubCell"/>
</dbReference>
<dbReference type="EMBL" id="FZNS01000006">
    <property type="protein sequence ID" value="SNR77340.1"/>
    <property type="molecule type" value="Genomic_DNA"/>
</dbReference>
<evidence type="ECO:0000256" key="8">
    <source>
        <dbReference type="ARBA" id="ARBA00023004"/>
    </source>
</evidence>
<keyword evidence="14" id="KW-0460">Magnesium</keyword>
<evidence type="ECO:0000313" key="19">
    <source>
        <dbReference type="Proteomes" id="UP000198310"/>
    </source>
</evidence>
<dbReference type="PANTHER" id="PTHR43185:SF1">
    <property type="entry name" value="FE(2+) TRANSPORTER FEOB"/>
    <property type="match status" value="1"/>
</dbReference>
<proteinExistence type="inferred from homology"/>
<feature type="binding site" evidence="13">
    <location>
        <begin position="85"/>
        <end position="88"/>
    </location>
    <ligand>
        <name>GTP</name>
        <dbReference type="ChEBI" id="CHEBI:37565"/>
        <label>1</label>
    </ligand>
</feature>
<evidence type="ECO:0000256" key="4">
    <source>
        <dbReference type="ARBA" id="ARBA00022496"/>
    </source>
</evidence>
<keyword evidence="11 15" id="KW-0472">Membrane</keyword>
<keyword evidence="2 15" id="KW-0813">Transport</keyword>
<feature type="transmembrane region" description="Helical" evidence="15">
    <location>
        <begin position="406"/>
        <end position="428"/>
    </location>
</feature>
<evidence type="ECO:0000256" key="1">
    <source>
        <dbReference type="ARBA" id="ARBA00004651"/>
    </source>
</evidence>
<evidence type="ECO:0000313" key="18">
    <source>
        <dbReference type="EMBL" id="SNR77340.1"/>
    </source>
</evidence>
<feature type="transmembrane region" description="Helical" evidence="15">
    <location>
        <begin position="362"/>
        <end position="386"/>
    </location>
</feature>
<evidence type="ECO:0000256" key="10">
    <source>
        <dbReference type="ARBA" id="ARBA00023134"/>
    </source>
</evidence>
<dbReference type="PRINTS" id="PR00326">
    <property type="entry name" value="GTP1OBG"/>
</dbReference>
<comment type="subcellular location">
    <subcellularLocation>
        <location evidence="15">Cell inner membrane</location>
        <topology evidence="15">Multi-pass membrane protein</topology>
    </subcellularLocation>
    <subcellularLocation>
        <location evidence="1">Cell membrane</location>
        <topology evidence="1">Multi-pass membrane protein</topology>
    </subcellularLocation>
</comment>
<feature type="domain" description="FeoB-type G" evidence="17">
    <location>
        <begin position="31"/>
        <end position="198"/>
    </location>
</feature>
<reference evidence="19" key="1">
    <citation type="submission" date="2017-06" db="EMBL/GenBank/DDBJ databases">
        <authorList>
            <person name="Varghese N."/>
            <person name="Submissions S."/>
        </authorList>
    </citation>
    <scope>NUCLEOTIDE SEQUENCE [LARGE SCALE GENOMIC DNA]</scope>
    <source>
        <strain evidence="19">DSM 28041</strain>
    </source>
</reference>
<evidence type="ECO:0000256" key="11">
    <source>
        <dbReference type="ARBA" id="ARBA00023136"/>
    </source>
</evidence>
<feature type="transmembrane region" description="Helical" evidence="15">
    <location>
        <begin position="307"/>
        <end position="328"/>
    </location>
</feature>
<keyword evidence="5 15" id="KW-0812">Transmembrane</keyword>
<evidence type="ECO:0000256" key="15">
    <source>
        <dbReference type="RuleBase" id="RU362098"/>
    </source>
</evidence>
<evidence type="ECO:0000256" key="7">
    <source>
        <dbReference type="ARBA" id="ARBA00022989"/>
    </source>
</evidence>
<evidence type="ECO:0000259" key="17">
    <source>
        <dbReference type="PROSITE" id="PS51711"/>
    </source>
</evidence>
<dbReference type="Pfam" id="PF07670">
    <property type="entry name" value="Gate"/>
    <property type="match status" value="2"/>
</dbReference>
<evidence type="ECO:0000256" key="9">
    <source>
        <dbReference type="ARBA" id="ARBA00023065"/>
    </source>
</evidence>
<dbReference type="Pfam" id="PF02421">
    <property type="entry name" value="FeoB_N"/>
    <property type="match status" value="1"/>
</dbReference>
<feature type="region of interest" description="Disordered" evidence="16">
    <location>
        <begin position="566"/>
        <end position="591"/>
    </location>
</feature>
<dbReference type="Proteomes" id="UP000198310">
    <property type="component" value="Unassembled WGS sequence"/>
</dbReference>
<feature type="transmembrane region" description="Helical" evidence="15">
    <location>
        <begin position="440"/>
        <end position="467"/>
    </location>
</feature>
<accession>A0A238Z1X8</accession>
<evidence type="ECO:0000256" key="3">
    <source>
        <dbReference type="ARBA" id="ARBA00022475"/>
    </source>
</evidence>
<keyword evidence="14" id="KW-0479">Metal-binding</keyword>
<dbReference type="InterPro" id="IPR006073">
    <property type="entry name" value="GTP-bd"/>
</dbReference>
<evidence type="ECO:0000256" key="14">
    <source>
        <dbReference type="PIRSR" id="PIRSR603373-2"/>
    </source>
</evidence>
<dbReference type="NCBIfam" id="TIGR00437">
    <property type="entry name" value="feoB"/>
    <property type="match status" value="1"/>
</dbReference>
<evidence type="ECO:0000256" key="13">
    <source>
        <dbReference type="PIRSR" id="PIRSR603373-1"/>
    </source>
</evidence>
<sequence>MAGVELLTGRAGASASALALETAATRHPGALTRIALIGNPNSGKTSLFNQLTGLNQKVGNFPGVTVDRKTGVSQLTPQLRAEIIDLPGTYSLYPKSLDEKVITDLLYDRGSAQYPDFVVITADASNLRRNLLLFTQLADLGLPAVLALNMMDVAEQHGVHIDIAALQQELGVPIIPMNARKGIGIAALKIVMAQMLGAPTVHFYEPEDELLPMIRQIRYYFNLHNDYLALHYAHQYRHIGFLSPDDRAYIQELTEKYGFEPTARQAQETIDRYTLINHILLNAVEVTRTERNEPYSNRLDRVLTHKVWGYLIFFAVLFLLFQAVFAWASYPMELIDEGVAWINSLIQTNFNGPLVSLLTEGVLAGLGGVLIFIPQIALLFAFIAVLEETGYMARVTFMMDRIMRKFGLNGKSVVPLISGVACAVPAIMSARTIENWKDRIITIFVTPLMSCSARIPVYTVLIGLVVPDVPVLGIFNLRGVALMGLYLLGFFAAILSAWAMKFLLKTTERSYFIMEFPVYRWPRWKNVGLTIVEKVKTFVFQAGKVILAISILLWVLATYGPPGKQEGAEQQVRTERQRLEQAQPAATHTPTENTFADETERLVASAKLENSYAGMFGHVLEPVIRPLGFDWKIGIALITSFAAREVFVGTISTIYSVGQDATQQTVQQKLSAERDEQGNPFFTPARAMSLLVFYVFAMQCMSTLAATYRETKGWKWPLLQLIYMTGLAYVSSLLVYQAMV</sequence>
<feature type="binding site" evidence="13">
    <location>
        <begin position="38"/>
        <end position="45"/>
    </location>
    <ligand>
        <name>GTP</name>
        <dbReference type="ChEBI" id="CHEBI:37565"/>
        <label>1</label>
    </ligand>
</feature>
<dbReference type="SUPFAM" id="SSF52540">
    <property type="entry name" value="P-loop containing nucleoside triphosphate hydrolases"/>
    <property type="match status" value="1"/>
</dbReference>
<keyword evidence="7 15" id="KW-1133">Transmembrane helix</keyword>
<dbReference type="PANTHER" id="PTHR43185">
    <property type="entry name" value="FERROUS IRON TRANSPORT PROTEIN B"/>
    <property type="match status" value="1"/>
</dbReference>
<keyword evidence="4 15" id="KW-0410">Iron transport</keyword>
<comment type="similarity">
    <text evidence="15">Belongs to the TRAFAC class TrmE-Era-EngA-EngB-Septin-like GTPase superfamily. FeoB GTPase (TC 9.A.8) family.</text>
</comment>
<keyword evidence="19" id="KW-1185">Reference proteome</keyword>
<dbReference type="InterPro" id="IPR050860">
    <property type="entry name" value="FeoB_GTPase"/>
</dbReference>
<feature type="transmembrane region" description="Helical" evidence="15">
    <location>
        <begin position="538"/>
        <end position="557"/>
    </location>
</feature>
<feature type="transmembrane region" description="Helical" evidence="15">
    <location>
        <begin position="687"/>
        <end position="706"/>
    </location>
</feature>
<evidence type="ECO:0000256" key="6">
    <source>
        <dbReference type="ARBA" id="ARBA00022741"/>
    </source>
</evidence>
<keyword evidence="8 15" id="KW-0408">Iron</keyword>
<dbReference type="Pfam" id="PF07664">
    <property type="entry name" value="FeoB_C"/>
    <property type="match status" value="1"/>
</dbReference>
<dbReference type="AlphaFoldDB" id="A0A238Z1X8"/>
<gene>
    <name evidence="18" type="ORF">SAMN06269173_106274</name>
</gene>
<name>A0A238Z1X8_9BACT</name>
<evidence type="ECO:0000256" key="16">
    <source>
        <dbReference type="SAM" id="MobiDB-lite"/>
    </source>
</evidence>